<dbReference type="InterPro" id="IPR011333">
    <property type="entry name" value="SKP1/BTB/POZ_sf"/>
</dbReference>
<dbReference type="Proteomes" id="UP000186601">
    <property type="component" value="Unassembled WGS sequence"/>
</dbReference>
<evidence type="ECO:0000313" key="2">
    <source>
        <dbReference type="EMBL" id="PSR86944.1"/>
    </source>
</evidence>
<dbReference type="SMART" id="SM00225">
    <property type="entry name" value="BTB"/>
    <property type="match status" value="2"/>
</dbReference>
<organism evidence="2 3">
    <name type="scientific">Hermanssonia centrifuga</name>
    <dbReference type="NCBI Taxonomy" id="98765"/>
    <lineage>
        <taxon>Eukaryota</taxon>
        <taxon>Fungi</taxon>
        <taxon>Dikarya</taxon>
        <taxon>Basidiomycota</taxon>
        <taxon>Agaricomycotina</taxon>
        <taxon>Agaricomycetes</taxon>
        <taxon>Polyporales</taxon>
        <taxon>Meruliaceae</taxon>
        <taxon>Hermanssonia</taxon>
    </lineage>
</organism>
<dbReference type="InterPro" id="IPR000210">
    <property type="entry name" value="BTB/POZ_dom"/>
</dbReference>
<proteinExistence type="predicted"/>
<dbReference type="EMBL" id="MLYV02000521">
    <property type="protein sequence ID" value="PSR86944.1"/>
    <property type="molecule type" value="Genomic_DNA"/>
</dbReference>
<keyword evidence="3" id="KW-1185">Reference proteome</keyword>
<reference evidence="2 3" key="1">
    <citation type="submission" date="2018-02" db="EMBL/GenBank/DDBJ databases">
        <title>Genome sequence of the basidiomycete white-rot fungus Phlebia centrifuga.</title>
        <authorList>
            <person name="Granchi Z."/>
            <person name="Peng M."/>
            <person name="de Vries R.P."/>
            <person name="Hilden K."/>
            <person name="Makela M.R."/>
            <person name="Grigoriev I."/>
            <person name="Riley R."/>
        </authorList>
    </citation>
    <scope>NUCLEOTIDE SEQUENCE [LARGE SCALE GENOMIC DNA]</scope>
    <source>
        <strain evidence="2 3">FBCC195</strain>
    </source>
</reference>
<dbReference type="Pfam" id="PF00651">
    <property type="entry name" value="BTB"/>
    <property type="match status" value="1"/>
</dbReference>
<name>A0A2R6P8J8_9APHY</name>
<gene>
    <name evidence="2" type="ORF">PHLCEN_2v5292</name>
</gene>
<dbReference type="CDD" id="cd18186">
    <property type="entry name" value="BTB_POZ_ZBTB_KLHL-like"/>
    <property type="match status" value="1"/>
</dbReference>
<protein>
    <recommendedName>
        <fullName evidence="1">BTB domain-containing protein</fullName>
    </recommendedName>
</protein>
<comment type="caution">
    <text evidence="2">The sequence shown here is derived from an EMBL/GenBank/DDBJ whole genome shotgun (WGS) entry which is preliminary data.</text>
</comment>
<dbReference type="SUPFAM" id="SSF54695">
    <property type="entry name" value="POZ domain"/>
    <property type="match status" value="1"/>
</dbReference>
<evidence type="ECO:0000313" key="3">
    <source>
        <dbReference type="Proteomes" id="UP000186601"/>
    </source>
</evidence>
<evidence type="ECO:0000259" key="1">
    <source>
        <dbReference type="PROSITE" id="PS50097"/>
    </source>
</evidence>
<dbReference type="OrthoDB" id="3164835at2759"/>
<dbReference type="PROSITE" id="PS50097">
    <property type="entry name" value="BTB"/>
    <property type="match status" value="1"/>
</dbReference>
<dbReference type="AlphaFoldDB" id="A0A2R6P8J8"/>
<sequence length="487" mass="54078">MSLSPKTTAKAPFDNVKADVILCTSDDVQFYVWAIILAEASHVFRDMFSLPQPTTSSGTPIIVLSEDSETLDVLLRLCYPVRDPSLTDLTMLGKVWEAARKYELDEGAEIIANAVRSFLSTRPLHVFAIACGLGVEEESRLAAEAWKASETFKSISSLEDPDTFERTIAGASYIPEMANLPSGAFYRLLSFLRSSPDSDISLCGTPTQHYPSPDDIKTPLVFDVPCPADVDVVIRASDGMDFPVHSLILRSASAEGLLDYSKTRTKVRAGSLPIVQVQAPSDILVELLRLCYPMNSPTIDDCSKIRQMLRFASLHKMTKVTEVLKKRVADILQVYPVRHFFIAIEQGWKDVAQDAARNAAKHPIDDVYTLEMEDIPAAVYYSLLQYHRFYTTTVADVSSRHINQPWRWEVTTRMSKLGLARLIAISKSLTPIPSIVVVDALQKAFTADEETSASKAPINLSRLITAGEEIITEIERETSRVVGTWLD</sequence>
<accession>A0A2R6P8J8</accession>
<dbReference type="STRING" id="98765.A0A2R6P8J8"/>
<feature type="domain" description="BTB" evidence="1">
    <location>
        <begin position="18"/>
        <end position="79"/>
    </location>
</feature>
<dbReference type="Gene3D" id="3.30.710.10">
    <property type="entry name" value="Potassium Channel Kv1.1, Chain A"/>
    <property type="match status" value="1"/>
</dbReference>